<dbReference type="PANTHER" id="PTHR47197">
    <property type="entry name" value="PROTEIN NIRF"/>
    <property type="match status" value="1"/>
</dbReference>
<name>A0A6J5F494_9BURK</name>
<evidence type="ECO:0000256" key="1">
    <source>
        <dbReference type="SAM" id="SignalP"/>
    </source>
</evidence>
<feature type="signal peptide" evidence="1">
    <location>
        <begin position="1"/>
        <end position="24"/>
    </location>
</feature>
<reference evidence="2 3" key="1">
    <citation type="submission" date="2020-04" db="EMBL/GenBank/DDBJ databases">
        <authorList>
            <person name="De Canck E."/>
        </authorList>
    </citation>
    <scope>NUCLEOTIDE SEQUENCE [LARGE SCALE GENOMIC DNA]</scope>
    <source>
        <strain evidence="2 3">LMG 29542</strain>
    </source>
</reference>
<dbReference type="InterPro" id="IPR011048">
    <property type="entry name" value="Haem_d1_sf"/>
</dbReference>
<protein>
    <recommendedName>
        <fullName evidence="4">YncE family protein</fullName>
    </recommendedName>
</protein>
<keyword evidence="1" id="KW-0732">Signal</keyword>
<evidence type="ECO:0000313" key="2">
    <source>
        <dbReference type="EMBL" id="CAB3772551.1"/>
    </source>
</evidence>
<dbReference type="RefSeq" id="WP_175232273.1">
    <property type="nucleotide sequence ID" value="NZ_CADIKH010000060.1"/>
</dbReference>
<organism evidence="2 3">
    <name type="scientific">Paraburkholderia humisilvae</name>
    <dbReference type="NCBI Taxonomy" id="627669"/>
    <lineage>
        <taxon>Bacteria</taxon>
        <taxon>Pseudomonadati</taxon>
        <taxon>Pseudomonadota</taxon>
        <taxon>Betaproteobacteria</taxon>
        <taxon>Burkholderiales</taxon>
        <taxon>Burkholderiaceae</taxon>
        <taxon>Paraburkholderia</taxon>
    </lineage>
</organism>
<dbReference type="EMBL" id="CADIKH010000060">
    <property type="protein sequence ID" value="CAB3772551.1"/>
    <property type="molecule type" value="Genomic_DNA"/>
</dbReference>
<evidence type="ECO:0000313" key="3">
    <source>
        <dbReference type="Proteomes" id="UP000494363"/>
    </source>
</evidence>
<dbReference type="Proteomes" id="UP000494363">
    <property type="component" value="Unassembled WGS sequence"/>
</dbReference>
<sequence>MKLSQALSGTAVALTFLFGTAAHAATPDEPVKLIKTIPLPDITDGDFDHFAVDLKRNRLYVSVENHHSIDVFNLKTGEHLMSGGPVTTPHSLGINVAKNELFVADGGDHALKVLDGKDLHLIRRIGFDGAPDSASYDPKTRYVYLVASAPDDHPTHSIIHIISTEDLSNKGEIPIDAGSLHSMTIDQTTRRMFVNIRDKSTIGVIDLNRNALVRIWTVPGLTMNTPMAFDAKNHRLFVADKKPGKLFVLNSDTGARVATYDCTEGGDDMTYDARTKRIYVSATQGLTAYQQDDADHYHEIARVDTHGGKTSVLVPSLNQLYIPHTRTAAPEAGLEIYKVAD</sequence>
<feature type="chain" id="PRO_5027083688" description="YncE family protein" evidence="1">
    <location>
        <begin position="25"/>
        <end position="341"/>
    </location>
</feature>
<gene>
    <name evidence="2" type="ORF">LMG29542_06896</name>
</gene>
<dbReference type="SUPFAM" id="SSF51004">
    <property type="entry name" value="C-terminal (heme d1) domain of cytochrome cd1-nitrite reductase"/>
    <property type="match status" value="1"/>
</dbReference>
<evidence type="ECO:0008006" key="4">
    <source>
        <dbReference type="Google" id="ProtNLM"/>
    </source>
</evidence>
<accession>A0A6J5F494</accession>
<dbReference type="PANTHER" id="PTHR47197:SF3">
    <property type="entry name" value="DIHYDRO-HEME D1 DEHYDROGENASE"/>
    <property type="match status" value="1"/>
</dbReference>
<dbReference type="Gene3D" id="2.130.10.10">
    <property type="entry name" value="YVTN repeat-like/Quinoprotein amine dehydrogenase"/>
    <property type="match status" value="2"/>
</dbReference>
<keyword evidence="3" id="KW-1185">Reference proteome</keyword>
<proteinExistence type="predicted"/>
<dbReference type="AlphaFoldDB" id="A0A6J5F494"/>
<dbReference type="InterPro" id="IPR015943">
    <property type="entry name" value="WD40/YVTN_repeat-like_dom_sf"/>
</dbReference>
<dbReference type="InterPro" id="IPR051200">
    <property type="entry name" value="Host-pathogen_enzymatic-act"/>
</dbReference>